<feature type="chain" id="PRO_5025561248" description="Lactonase, 7-bladed beta-propeller-domain-containing protein" evidence="1">
    <location>
        <begin position="17"/>
        <end position="403"/>
    </location>
</feature>
<dbReference type="Proteomes" id="UP000799767">
    <property type="component" value="Unassembled WGS sequence"/>
</dbReference>
<dbReference type="Gene3D" id="2.130.10.10">
    <property type="entry name" value="YVTN repeat-like/Quinoprotein amine dehydrogenase"/>
    <property type="match status" value="1"/>
</dbReference>
<keyword evidence="3" id="KW-1185">Reference proteome</keyword>
<evidence type="ECO:0000313" key="3">
    <source>
        <dbReference type="Proteomes" id="UP000799767"/>
    </source>
</evidence>
<protein>
    <recommendedName>
        <fullName evidence="4">Lactonase, 7-bladed beta-propeller-domain-containing protein</fullName>
    </recommendedName>
</protein>
<evidence type="ECO:0008006" key="4">
    <source>
        <dbReference type="Google" id="ProtNLM"/>
    </source>
</evidence>
<dbReference type="InterPro" id="IPR015943">
    <property type="entry name" value="WD40/YVTN_repeat-like_dom_sf"/>
</dbReference>
<keyword evidence="1" id="KW-0732">Signal</keyword>
<feature type="signal peptide" evidence="1">
    <location>
        <begin position="1"/>
        <end position="16"/>
    </location>
</feature>
<dbReference type="EMBL" id="MU001634">
    <property type="protein sequence ID" value="KAF2483947.1"/>
    <property type="molecule type" value="Genomic_DNA"/>
</dbReference>
<dbReference type="RefSeq" id="XP_033590517.1">
    <property type="nucleotide sequence ID" value="XM_033735318.1"/>
</dbReference>
<dbReference type="GeneID" id="54476320"/>
<gene>
    <name evidence="2" type="ORF">BDY17DRAFT_309302</name>
</gene>
<dbReference type="OrthoDB" id="10006285at2759"/>
<evidence type="ECO:0000256" key="1">
    <source>
        <dbReference type="SAM" id="SignalP"/>
    </source>
</evidence>
<sequence length="403" mass="42273">MKINSVLAILPALAAAIPSSTKGWSAHSSPKAAYFLRVDPAGSSVVAVEVGSNGMLTDTTASFSTGGVGLQTQNYTNGLKPTAIDPLQSQNAVTIGDRFLFTVNSGSDTLVMFKIDHKDPLKLKMVGKPVPTYGEFPVSVAYSTKHKKACVLNGGATNGVSCYSVSHKHGLVPDGVGLRSFGYNATTPGQLGGYSGSGSDIQFATNSSKLVSTFKGAGTTGLGHIDVFDVDSNGDISKNYTDNQIAPLGGVFGFSWSGSEPGHMFVSDVAFAGSLLSLDFTTNKFTEIATSNSSKFAASCWTVWSPTTDLYYNINAGSPYIGEIDAAGKLENIIEFNSTLAGATDTAVYGATAYMLTFLNVINVMDLQSGKALQMYDYGTEEDRPYWTGMALYPASPLLVGGV</sequence>
<organism evidence="2 3">
    <name type="scientific">Neohortaea acidophila</name>
    <dbReference type="NCBI Taxonomy" id="245834"/>
    <lineage>
        <taxon>Eukaryota</taxon>
        <taxon>Fungi</taxon>
        <taxon>Dikarya</taxon>
        <taxon>Ascomycota</taxon>
        <taxon>Pezizomycotina</taxon>
        <taxon>Dothideomycetes</taxon>
        <taxon>Dothideomycetidae</taxon>
        <taxon>Mycosphaerellales</taxon>
        <taxon>Teratosphaeriaceae</taxon>
        <taxon>Neohortaea</taxon>
    </lineage>
</organism>
<evidence type="ECO:0000313" key="2">
    <source>
        <dbReference type="EMBL" id="KAF2483947.1"/>
    </source>
</evidence>
<reference evidence="2" key="1">
    <citation type="journal article" date="2020" name="Stud. Mycol.">
        <title>101 Dothideomycetes genomes: a test case for predicting lifestyles and emergence of pathogens.</title>
        <authorList>
            <person name="Haridas S."/>
            <person name="Albert R."/>
            <person name="Binder M."/>
            <person name="Bloem J."/>
            <person name="Labutti K."/>
            <person name="Salamov A."/>
            <person name="Andreopoulos B."/>
            <person name="Baker S."/>
            <person name="Barry K."/>
            <person name="Bills G."/>
            <person name="Bluhm B."/>
            <person name="Cannon C."/>
            <person name="Castanera R."/>
            <person name="Culley D."/>
            <person name="Daum C."/>
            <person name="Ezra D."/>
            <person name="Gonzalez J."/>
            <person name="Henrissat B."/>
            <person name="Kuo A."/>
            <person name="Liang C."/>
            <person name="Lipzen A."/>
            <person name="Lutzoni F."/>
            <person name="Magnuson J."/>
            <person name="Mondo S."/>
            <person name="Nolan M."/>
            <person name="Ohm R."/>
            <person name="Pangilinan J."/>
            <person name="Park H.-J."/>
            <person name="Ramirez L."/>
            <person name="Alfaro M."/>
            <person name="Sun H."/>
            <person name="Tritt A."/>
            <person name="Yoshinaga Y."/>
            <person name="Zwiers L.-H."/>
            <person name="Turgeon B."/>
            <person name="Goodwin S."/>
            <person name="Spatafora J."/>
            <person name="Crous P."/>
            <person name="Grigoriev I."/>
        </authorList>
    </citation>
    <scope>NUCLEOTIDE SEQUENCE</scope>
    <source>
        <strain evidence="2">CBS 113389</strain>
    </source>
</reference>
<dbReference type="SUPFAM" id="SSF75011">
    <property type="entry name" value="3-carboxy-cis,cis-mucoante lactonizing enzyme"/>
    <property type="match status" value="1"/>
</dbReference>
<proteinExistence type="predicted"/>
<name>A0A6A6PXI2_9PEZI</name>
<accession>A0A6A6PXI2</accession>
<dbReference type="AlphaFoldDB" id="A0A6A6PXI2"/>